<protein>
    <recommendedName>
        <fullName evidence="3">Type IV secretion protein Rhs</fullName>
    </recommendedName>
</protein>
<reference evidence="1 2" key="1">
    <citation type="submission" date="2019-05" db="EMBL/GenBank/DDBJ databases">
        <authorList>
            <consortium name="Pathogen Informatics"/>
        </authorList>
    </citation>
    <scope>NUCLEOTIDE SEQUENCE [LARGE SCALE GENOMIC DNA]</scope>
    <source>
        <strain evidence="1 2">NCTC12971</strain>
    </source>
</reference>
<name>A0A4U9HKU1_SERRU</name>
<dbReference type="AlphaFoldDB" id="A0A4U9HKU1"/>
<evidence type="ECO:0000313" key="1">
    <source>
        <dbReference type="EMBL" id="VTP64584.1"/>
    </source>
</evidence>
<proteinExistence type="predicted"/>
<evidence type="ECO:0000313" key="2">
    <source>
        <dbReference type="Proteomes" id="UP000307968"/>
    </source>
</evidence>
<gene>
    <name evidence="1" type="ORF">NCTC12971_03633</name>
</gene>
<evidence type="ECO:0008006" key="3">
    <source>
        <dbReference type="Google" id="ProtNLM"/>
    </source>
</evidence>
<organism evidence="1 2">
    <name type="scientific">Serratia rubidaea</name>
    <name type="common">Serratia marinorubra</name>
    <dbReference type="NCBI Taxonomy" id="61652"/>
    <lineage>
        <taxon>Bacteria</taxon>
        <taxon>Pseudomonadati</taxon>
        <taxon>Pseudomonadota</taxon>
        <taxon>Gammaproteobacteria</taxon>
        <taxon>Enterobacterales</taxon>
        <taxon>Yersiniaceae</taxon>
        <taxon>Serratia</taxon>
    </lineage>
</organism>
<dbReference type="EMBL" id="LR590463">
    <property type="protein sequence ID" value="VTP64584.1"/>
    <property type="molecule type" value="Genomic_DNA"/>
</dbReference>
<accession>A0A4U9HKU1</accession>
<sequence length="194" mass="22787">MQREEGRLRLLTLREVALAKTVFGGSIDYPRVWVHCDSYLPFGLQRSGTAMAPNGELYFRKELYMPDFAALHVTTEIEHLFIHEMMHVWQHQRGMWVRTRGLLSWATSYSYMLDGKPMLKYSLEQQAQIVADYYVLKTYGFDEWDIQRRKPRPVVTYRGRPDRRTIGGKIPCNACPFSIRTHHCAKYQINHCGL</sequence>
<dbReference type="Proteomes" id="UP000307968">
    <property type="component" value="Chromosome"/>
</dbReference>